<accession>A0ABV9CC73</accession>
<dbReference type="GO" id="GO:0016757">
    <property type="term" value="F:glycosyltransferase activity"/>
    <property type="evidence" value="ECO:0007669"/>
    <property type="project" value="UniProtKB-KW"/>
</dbReference>
<comment type="caution">
    <text evidence="6">The sequence shown here is derived from an EMBL/GenBank/DDBJ whole genome shotgun (WGS) entry which is preliminary data.</text>
</comment>
<dbReference type="Pfam" id="PF00535">
    <property type="entry name" value="Glycos_transf_2"/>
    <property type="match status" value="1"/>
</dbReference>
<dbReference type="EC" id="2.4.-.-" evidence="6"/>
<gene>
    <name evidence="6" type="ORF">ACFO60_05030</name>
</gene>
<dbReference type="EMBL" id="JBHSFP010000002">
    <property type="protein sequence ID" value="MFC4530119.1"/>
    <property type="molecule type" value="Genomic_DNA"/>
</dbReference>
<evidence type="ECO:0000313" key="6">
    <source>
        <dbReference type="EMBL" id="MFC4530119.1"/>
    </source>
</evidence>
<keyword evidence="3 6" id="KW-0328">Glycosyltransferase</keyword>
<dbReference type="PANTHER" id="PTHR43179">
    <property type="entry name" value="RHAMNOSYLTRANSFERASE WBBL"/>
    <property type="match status" value="1"/>
</dbReference>
<dbReference type="PANTHER" id="PTHR43179:SF12">
    <property type="entry name" value="GALACTOFURANOSYLTRANSFERASE GLFT2"/>
    <property type="match status" value="1"/>
</dbReference>
<protein>
    <submittedName>
        <fullName evidence="6">Glycosyltransferase family 2 protein</fullName>
        <ecNumber evidence="6">2.4.-.-</ecNumber>
    </submittedName>
</protein>
<comment type="similarity">
    <text evidence="2">Belongs to the glycosyltransferase 2 family.</text>
</comment>
<proteinExistence type="inferred from homology"/>
<evidence type="ECO:0000256" key="3">
    <source>
        <dbReference type="ARBA" id="ARBA00022676"/>
    </source>
</evidence>
<evidence type="ECO:0000313" key="7">
    <source>
        <dbReference type="Proteomes" id="UP001596004"/>
    </source>
</evidence>
<dbReference type="Gene3D" id="3.90.550.10">
    <property type="entry name" value="Spore Coat Polysaccharide Biosynthesis Protein SpsA, Chain A"/>
    <property type="match status" value="1"/>
</dbReference>
<dbReference type="InterPro" id="IPR029044">
    <property type="entry name" value="Nucleotide-diphossugar_trans"/>
</dbReference>
<reference evidence="7" key="1">
    <citation type="journal article" date="2019" name="Int. J. Syst. Evol. Microbiol.">
        <title>The Global Catalogue of Microorganisms (GCM) 10K type strain sequencing project: providing services to taxonomists for standard genome sequencing and annotation.</title>
        <authorList>
            <consortium name="The Broad Institute Genomics Platform"/>
            <consortium name="The Broad Institute Genome Sequencing Center for Infectious Disease"/>
            <person name="Wu L."/>
            <person name="Ma J."/>
        </authorList>
    </citation>
    <scope>NUCLEOTIDE SEQUENCE [LARGE SCALE GENOMIC DNA]</scope>
    <source>
        <strain evidence="7">CGMCC 4.7132</strain>
    </source>
</reference>
<dbReference type="Proteomes" id="UP001596004">
    <property type="component" value="Unassembled WGS sequence"/>
</dbReference>
<comment type="pathway">
    <text evidence="1">Cell wall biogenesis; cell wall polysaccharide biosynthesis.</text>
</comment>
<evidence type="ECO:0000256" key="2">
    <source>
        <dbReference type="ARBA" id="ARBA00006739"/>
    </source>
</evidence>
<dbReference type="SUPFAM" id="SSF53448">
    <property type="entry name" value="Nucleotide-diphospho-sugar transferases"/>
    <property type="match status" value="1"/>
</dbReference>
<feature type="domain" description="Glycosyltransferase 2-like" evidence="5">
    <location>
        <begin position="18"/>
        <end position="174"/>
    </location>
</feature>
<keyword evidence="7" id="KW-1185">Reference proteome</keyword>
<evidence type="ECO:0000259" key="5">
    <source>
        <dbReference type="Pfam" id="PF00535"/>
    </source>
</evidence>
<dbReference type="RefSeq" id="WP_380837531.1">
    <property type="nucleotide sequence ID" value="NZ_JBHSFP010000002.1"/>
</dbReference>
<keyword evidence="4 6" id="KW-0808">Transferase</keyword>
<name>A0ABV9CC73_9ACTN</name>
<evidence type="ECO:0000256" key="4">
    <source>
        <dbReference type="ARBA" id="ARBA00022679"/>
    </source>
</evidence>
<dbReference type="InterPro" id="IPR001173">
    <property type="entry name" value="Glyco_trans_2-like"/>
</dbReference>
<sequence>MRTTPAEEDEGTGVVPVTVVIATRNRREELLRTLGRLRALPERPPVIVVDNGSSDGTAGRVRADFPETEVIGLSRNLGAPARNVGVLAARTPYVAFSDDDSWWEPGSLRLAAETFGAHPRLGLVAARMLVGPGLVPDPINAMLADTPLRTGPGQAGPPVLGFLACGSVVRREAFLQAGGFSPVLFFPGEEQLLAYDLAALGWDRCYVAGVGAVHEPSPLRMPPAGRRRVQARNALLTVWLRRPARVVLRETARLAARAPRDLSCGLALLDALLRLPLVVAGRRRLPAHVEAAARLLESGARPGGRSGTPMAGLFSHRGAYKYGHYI</sequence>
<evidence type="ECO:0000256" key="1">
    <source>
        <dbReference type="ARBA" id="ARBA00004776"/>
    </source>
</evidence>
<organism evidence="6 7">
    <name type="scientific">Sphaerisporangium dianthi</name>
    <dbReference type="NCBI Taxonomy" id="1436120"/>
    <lineage>
        <taxon>Bacteria</taxon>
        <taxon>Bacillati</taxon>
        <taxon>Actinomycetota</taxon>
        <taxon>Actinomycetes</taxon>
        <taxon>Streptosporangiales</taxon>
        <taxon>Streptosporangiaceae</taxon>
        <taxon>Sphaerisporangium</taxon>
    </lineage>
</organism>